<accession>A0ABM9GI79</accession>
<name>A0ABM9GI79_9GAMM</name>
<evidence type="ECO:0000256" key="2">
    <source>
        <dbReference type="SAM" id="Phobius"/>
    </source>
</evidence>
<protein>
    <recommendedName>
        <fullName evidence="5">Cardiolipin synthase N-terminal domain-containing protein</fullName>
    </recommendedName>
</protein>
<evidence type="ECO:0000313" key="4">
    <source>
        <dbReference type="Proteomes" id="UP001152485"/>
    </source>
</evidence>
<sequence>MDFQFLYIFLVLLLLVNVSVSIYLATKDDLDSFQKYAQIIIVWLIPIVAAIGLWLFHRSQDLPISSSKSNGSGANQNIDVAGSGD</sequence>
<reference evidence="3 4" key="1">
    <citation type="submission" date="2022-07" db="EMBL/GenBank/DDBJ databases">
        <authorList>
            <person name="Criscuolo A."/>
        </authorList>
    </citation>
    <scope>NUCLEOTIDE SEQUENCE [LARGE SCALE GENOMIC DNA]</scope>
    <source>
        <strain evidence="4">CIP 111951</strain>
    </source>
</reference>
<feature type="compositionally biased region" description="Polar residues" evidence="1">
    <location>
        <begin position="63"/>
        <end position="78"/>
    </location>
</feature>
<proteinExistence type="predicted"/>
<evidence type="ECO:0000256" key="1">
    <source>
        <dbReference type="SAM" id="MobiDB-lite"/>
    </source>
</evidence>
<keyword evidence="2" id="KW-0472">Membrane</keyword>
<evidence type="ECO:0008006" key="5">
    <source>
        <dbReference type="Google" id="ProtNLM"/>
    </source>
</evidence>
<gene>
    <name evidence="3" type="ORF">PSECIP111951_01884</name>
</gene>
<feature type="transmembrane region" description="Helical" evidence="2">
    <location>
        <begin position="36"/>
        <end position="56"/>
    </location>
</feature>
<dbReference type="Proteomes" id="UP001152485">
    <property type="component" value="Unassembled WGS sequence"/>
</dbReference>
<feature type="transmembrane region" description="Helical" evidence="2">
    <location>
        <begin position="6"/>
        <end position="24"/>
    </location>
</feature>
<evidence type="ECO:0000313" key="3">
    <source>
        <dbReference type="EMBL" id="CAH9058477.1"/>
    </source>
</evidence>
<feature type="region of interest" description="Disordered" evidence="1">
    <location>
        <begin position="63"/>
        <end position="85"/>
    </location>
</feature>
<comment type="caution">
    <text evidence="3">The sequence shown here is derived from an EMBL/GenBank/DDBJ whole genome shotgun (WGS) entry which is preliminary data.</text>
</comment>
<organism evidence="3 4">
    <name type="scientific">Pseudoalteromonas holothuriae</name>
    <dbReference type="NCBI Taxonomy" id="2963714"/>
    <lineage>
        <taxon>Bacteria</taxon>
        <taxon>Pseudomonadati</taxon>
        <taxon>Pseudomonadota</taxon>
        <taxon>Gammaproteobacteria</taxon>
        <taxon>Alteromonadales</taxon>
        <taxon>Pseudoalteromonadaceae</taxon>
        <taxon>Pseudoalteromonas</taxon>
    </lineage>
</organism>
<dbReference type="EMBL" id="CAMAPD010000007">
    <property type="protein sequence ID" value="CAH9058477.1"/>
    <property type="molecule type" value="Genomic_DNA"/>
</dbReference>
<dbReference type="RefSeq" id="WP_261593044.1">
    <property type="nucleotide sequence ID" value="NZ_CAMAPD010000007.1"/>
</dbReference>
<keyword evidence="2" id="KW-1133">Transmembrane helix</keyword>
<keyword evidence="2" id="KW-0812">Transmembrane</keyword>